<name>A0A5J9W0P4_9POAL</name>
<accession>A0A5J9W0P4</accession>
<protein>
    <recommendedName>
        <fullName evidence="1">F-box domain-containing protein</fullName>
    </recommendedName>
</protein>
<dbReference type="InterPro" id="IPR055302">
    <property type="entry name" value="F-box_dom-containing"/>
</dbReference>
<keyword evidence="3" id="KW-1185">Reference proteome</keyword>
<feature type="non-terminal residue" evidence="2">
    <location>
        <position position="1"/>
    </location>
</feature>
<dbReference type="Pfam" id="PF24758">
    <property type="entry name" value="LRR_At5g56370"/>
    <property type="match status" value="1"/>
</dbReference>
<dbReference type="SMART" id="SM00579">
    <property type="entry name" value="FBD"/>
    <property type="match status" value="1"/>
</dbReference>
<feature type="domain" description="F-box" evidence="1">
    <location>
        <begin position="107"/>
        <end position="143"/>
    </location>
</feature>
<gene>
    <name evidence="2" type="ORF">EJB05_08379</name>
</gene>
<dbReference type="Pfam" id="PF08387">
    <property type="entry name" value="FBD"/>
    <property type="match status" value="1"/>
</dbReference>
<dbReference type="InterPro" id="IPR006566">
    <property type="entry name" value="FBD"/>
</dbReference>
<evidence type="ECO:0000259" key="1">
    <source>
        <dbReference type="PROSITE" id="PS50181"/>
    </source>
</evidence>
<dbReference type="InterPro" id="IPR055411">
    <property type="entry name" value="LRR_FXL15/At3g58940/PEG3-like"/>
</dbReference>
<reference evidence="2 3" key="1">
    <citation type="journal article" date="2019" name="Sci. Rep.">
        <title>A high-quality genome of Eragrostis curvula grass provides insights into Poaceae evolution and supports new strategies to enhance forage quality.</title>
        <authorList>
            <person name="Carballo J."/>
            <person name="Santos B.A.C.M."/>
            <person name="Zappacosta D."/>
            <person name="Garbus I."/>
            <person name="Selva J.P."/>
            <person name="Gallo C.A."/>
            <person name="Diaz A."/>
            <person name="Albertini E."/>
            <person name="Caccamo M."/>
            <person name="Echenique V."/>
        </authorList>
    </citation>
    <scope>NUCLEOTIDE SEQUENCE [LARGE SCALE GENOMIC DNA]</scope>
    <source>
        <strain evidence="3">cv. Victoria</strain>
        <tissue evidence="2">Leaf</tissue>
    </source>
</reference>
<proteinExistence type="predicted"/>
<dbReference type="Proteomes" id="UP000324897">
    <property type="component" value="Unassembled WGS sequence"/>
</dbReference>
<dbReference type="EMBL" id="RWGY01000005">
    <property type="protein sequence ID" value="TVU41999.1"/>
    <property type="molecule type" value="Genomic_DNA"/>
</dbReference>
<dbReference type="Gramene" id="TVU41999">
    <property type="protein sequence ID" value="TVU41999"/>
    <property type="gene ID" value="EJB05_08379"/>
</dbReference>
<dbReference type="PANTHER" id="PTHR32141">
    <property type="match status" value="1"/>
</dbReference>
<dbReference type="AlphaFoldDB" id="A0A5J9W0P4"/>
<comment type="caution">
    <text evidence="2">The sequence shown here is derived from an EMBL/GenBank/DDBJ whole genome shotgun (WGS) entry which is preliminary data.</text>
</comment>
<sequence>QLNFFPPPTTASPPLHFTPAATTWPRQIAMPRRSPPATMGQEPLMGHSMSESLASLQRIVGMDNPDLLETTTGEFLKFMYDAIPDPPVSPAARLASAVAARAPADGVDRISRLPDQILRNVVSRLPAKDAAHTGALARRWRGLWCSAPLVITDEHVLPGRLPAGRMAPRGDDVVSKAVVAAVSRAMAAHQGPIRSFHLTRGHMASHEAEAERWLKLLAAKGVQELVFFNHPWPLDFPLPAAAFSCVSVTHLQLGVWRLPDTAALPRNTRFPHLRDLVLSLILMRDHDLAFFVEKSPVLENLAIIGSQLPVHLRVVSRSLRCVQLGMCRGIVSVVDAPRLERLLLWMTLHLEERSRIKIGHAPNLRMLGYWQPEHYELEIGSTVIKESTKVRPSTIVPTVRMLALEVQFEVCNDVQMVPCFLKCFPNVETLHVYSQQAEPTGKLDIMFWQEAGPIECVHSHVKKFVFQQFRRKRSELMFLKFIAERAQVLKQMFVMMSLESFSSEDDMKTKMKLLTMVKWASKNCMLIFVMNPGYPATAQGSPSWSFHKASDSSCMDPFDLRTVEKESWVIHHSSSPISYEV</sequence>
<dbReference type="PROSITE" id="PS50181">
    <property type="entry name" value="FBOX"/>
    <property type="match status" value="1"/>
</dbReference>
<evidence type="ECO:0000313" key="3">
    <source>
        <dbReference type="Proteomes" id="UP000324897"/>
    </source>
</evidence>
<dbReference type="OrthoDB" id="676217at2759"/>
<dbReference type="SUPFAM" id="SSF52047">
    <property type="entry name" value="RNI-like"/>
    <property type="match status" value="1"/>
</dbReference>
<dbReference type="Pfam" id="PF00646">
    <property type="entry name" value="F-box"/>
    <property type="match status" value="1"/>
</dbReference>
<dbReference type="SUPFAM" id="SSF81383">
    <property type="entry name" value="F-box domain"/>
    <property type="match status" value="1"/>
</dbReference>
<dbReference type="PANTHER" id="PTHR32141:SF181">
    <property type="entry name" value="F-BOX DOMAIN-CONTAINING PROTEIN"/>
    <property type="match status" value="1"/>
</dbReference>
<dbReference type="InterPro" id="IPR036047">
    <property type="entry name" value="F-box-like_dom_sf"/>
</dbReference>
<evidence type="ECO:0000313" key="2">
    <source>
        <dbReference type="EMBL" id="TVU41999.1"/>
    </source>
</evidence>
<organism evidence="2 3">
    <name type="scientific">Eragrostis curvula</name>
    <name type="common">weeping love grass</name>
    <dbReference type="NCBI Taxonomy" id="38414"/>
    <lineage>
        <taxon>Eukaryota</taxon>
        <taxon>Viridiplantae</taxon>
        <taxon>Streptophyta</taxon>
        <taxon>Embryophyta</taxon>
        <taxon>Tracheophyta</taxon>
        <taxon>Spermatophyta</taxon>
        <taxon>Magnoliopsida</taxon>
        <taxon>Liliopsida</taxon>
        <taxon>Poales</taxon>
        <taxon>Poaceae</taxon>
        <taxon>PACMAD clade</taxon>
        <taxon>Chloridoideae</taxon>
        <taxon>Eragrostideae</taxon>
        <taxon>Eragrostidinae</taxon>
        <taxon>Eragrostis</taxon>
    </lineage>
</organism>
<dbReference type="InterPro" id="IPR001810">
    <property type="entry name" value="F-box_dom"/>
</dbReference>